<dbReference type="InterPro" id="IPR022805">
    <property type="entry name" value="PEP_COase_bac/pln-type"/>
</dbReference>
<dbReference type="SUPFAM" id="SSF52172">
    <property type="entry name" value="CheY-like"/>
    <property type="match status" value="1"/>
</dbReference>
<dbReference type="Gene3D" id="1.20.1440.90">
    <property type="entry name" value="Phosphoenolpyruvate/pyruvate domain"/>
    <property type="match status" value="1"/>
</dbReference>
<dbReference type="InterPro" id="IPR001789">
    <property type="entry name" value="Sig_transdc_resp-reg_receiver"/>
</dbReference>
<evidence type="ECO:0000256" key="5">
    <source>
        <dbReference type="ARBA" id="ARBA00022842"/>
    </source>
</evidence>
<dbReference type="Pfam" id="PF00311">
    <property type="entry name" value="PEPcase"/>
    <property type="match status" value="1"/>
</dbReference>
<accession>A0A813BEP8</accession>
<dbReference type="PROSITE" id="PS50109">
    <property type="entry name" value="HIS_KIN"/>
    <property type="match status" value="1"/>
</dbReference>
<dbReference type="GO" id="GO:0005829">
    <property type="term" value="C:cytosol"/>
    <property type="evidence" value="ECO:0007669"/>
    <property type="project" value="TreeGrafter"/>
</dbReference>
<dbReference type="OrthoDB" id="1365747at2759"/>
<feature type="modified residue" description="4-aspartylphosphate" evidence="9">
    <location>
        <position position="507"/>
    </location>
</feature>
<dbReference type="SMART" id="SM00448">
    <property type="entry name" value="REC"/>
    <property type="match status" value="1"/>
</dbReference>
<keyword evidence="12" id="KW-0472">Membrane</keyword>
<dbReference type="PANTHER" id="PTHR30523">
    <property type="entry name" value="PHOSPHOENOLPYRUVATE CARBOXYLASE"/>
    <property type="match status" value="1"/>
</dbReference>
<dbReference type="Pfam" id="PF00072">
    <property type="entry name" value="Response_reg"/>
    <property type="match status" value="1"/>
</dbReference>
<comment type="similarity">
    <text evidence="2">Belongs to the PEPCase type 1 family.</text>
</comment>
<feature type="domain" description="Histidine kinase" evidence="13">
    <location>
        <begin position="195"/>
        <end position="418"/>
    </location>
</feature>
<keyword evidence="7" id="KW-0120">Carbon dioxide fixation</keyword>
<dbReference type="Pfam" id="PF02518">
    <property type="entry name" value="HATPase_c"/>
    <property type="match status" value="1"/>
</dbReference>
<dbReference type="Proteomes" id="UP000601435">
    <property type="component" value="Unassembled WGS sequence"/>
</dbReference>
<evidence type="ECO:0000256" key="11">
    <source>
        <dbReference type="PROSITE-ProRule" id="PRU10112"/>
    </source>
</evidence>
<dbReference type="PROSITE" id="PS00781">
    <property type="entry name" value="PEPCASE_1"/>
    <property type="match status" value="1"/>
</dbReference>
<keyword evidence="6" id="KW-0456">Lyase</keyword>
<dbReference type="SMART" id="SM00388">
    <property type="entry name" value="HisKA"/>
    <property type="match status" value="1"/>
</dbReference>
<dbReference type="EMBL" id="CAJNJA010070918">
    <property type="protein sequence ID" value="CAE7902287.1"/>
    <property type="molecule type" value="Genomic_DNA"/>
</dbReference>
<dbReference type="InterPro" id="IPR011006">
    <property type="entry name" value="CheY-like_superfamily"/>
</dbReference>
<dbReference type="EC" id="4.1.1.31" evidence="3"/>
<evidence type="ECO:0000256" key="2">
    <source>
        <dbReference type="ARBA" id="ARBA00008346"/>
    </source>
</evidence>
<dbReference type="InterPro" id="IPR018129">
    <property type="entry name" value="PEP_COase_Lys_AS"/>
</dbReference>
<keyword evidence="12" id="KW-0812">Transmembrane</keyword>
<dbReference type="SUPFAM" id="SSF47384">
    <property type="entry name" value="Homodimeric domain of signal transducing histidine kinase"/>
    <property type="match status" value="1"/>
</dbReference>
<dbReference type="HAMAP" id="MF_00595">
    <property type="entry name" value="PEPcase_type1"/>
    <property type="match status" value="1"/>
</dbReference>
<dbReference type="CDD" id="cd16922">
    <property type="entry name" value="HATPase_EvgS-ArcB-TorS-like"/>
    <property type="match status" value="1"/>
</dbReference>
<sequence length="1440" mass="158970">MRLVTEVKDEALLEYTTAVGYGGAIHHMKNYVLRREPAYIDAFHLSVERGRHAVARYRSLGELTEAERDALDLLEEMLGQYTTAITEAQGLYGFVQEVDEQIMVDDSAYIAAIQTLKGTIRSEVASANASLESQLLALRTVAVAFSALSLVIVGGFGVYFTLRVGRRITDQNDEIHREIEQREQACRVQDEFLANMSHEIRTPMTSILGFASILESPEETPAAKEMRKDATSTIQRNAKHLLTIINDILDIAKLRAGRIELETQRVDPVAMVEGVVSLMRPNAIDRGLTMTVRYDTAIPKWIHADPVRVRQILLNLIGNAIKFTENGGVTLAVSVEGEHPTAVRFAVIDTGIGIAPEDQDHLFEAFRQVDSSRTRRHGGTGLGLTICQRLAGLMGGRVALRNSSGEGSTFIFEFETESSGALGSWAGPAPDETAEPSASELDLKGLRALLVEDGDDNRRIMSMMLSAAGATVTVVENGREAILACSARNEEDAPLAEPFPFDLIVTDMQMPVMDGYTATSKLRSLGCDVPIVAVTAHAMTGDDERCLSCGCDEYVTKPIDPAALIKACRDSVAPPTDAERTARAAGEALLDASDTDRRLEGVPLDDLRAVLKRLTIRFHLRNKAEQHEIARINSAREREATQDNPRAESLEDAVLRLSRAGVSKDTLLRRLSDLDIQPTLTAHPTEVRRRAILAKQAAIGECLRELDAGTSRLERERLEDRVRQTLALQLATDEVRAVRLDVIDEVRNGLFHLAGVIWDAVPDLQRDLRDAVETVYGERADVAPVVRYRSWIGGDRDGNPNVTAEFTERTFAMLRDAAAERWDEALEDLHHELSVSARRTPTLPELTENLEREREANPLPGDLARHHEHEPIREKLHFIRHRLAGNGSAPLTTAKLIEDLELIRRALAHAGLESVAERGAVRDMLVSARAFGLHLAALDIRQHSRVHEAAVGEMLAAAGVESDYAALDEPAKLALLERELESDRPLLSRAAEVSDDTRETLAVFELLARVAPDAPESLGSYVISMTHQVSDLLEVVVLMREAGLWRRDSAGNVRSAMDITPLFETVKDLEVSESLLRGMFASPAYGAQLEARGRFQEIMLGYSDSNKDGGYGAANWRLFRAQRDIARVCREAGVGLRFFHGRGGSVARGGGRAQRAILSSPPESHTGKIRFTEQGEVITFRYSMREIARRHLEQIVGAVLTAAAKAPEPASDRDEALAEIMETMSARSMRAYRELIDDPALWAWFVDHSPVRHIGRLPIASRPVSRASGGELTFDALRAIPWVFSWTQMRFSIPGWYGIGAGLGSQLDENPALIETCRDAYDAGGVFRVVIDNAQQEMARARLPVARRYLGEAQRDIAVRITQEFDRARAVVLDITRQSELLDNNPVIQQSISERNPDTDAINAIQIELLRRYRDEPSEELHQAILLSVNGLAAAMQSTG</sequence>
<dbReference type="GO" id="GO:0000155">
    <property type="term" value="F:phosphorelay sensor kinase activity"/>
    <property type="evidence" value="ECO:0007669"/>
    <property type="project" value="InterPro"/>
</dbReference>
<dbReference type="SMART" id="SM00387">
    <property type="entry name" value="HATPase_c"/>
    <property type="match status" value="1"/>
</dbReference>
<dbReference type="Pfam" id="PF00512">
    <property type="entry name" value="HisKA"/>
    <property type="match status" value="1"/>
</dbReference>
<keyword evidence="5" id="KW-0460">Magnesium</keyword>
<dbReference type="GO" id="GO:0008964">
    <property type="term" value="F:phosphoenolpyruvate carboxylase activity"/>
    <property type="evidence" value="ECO:0007669"/>
    <property type="project" value="UniProtKB-EC"/>
</dbReference>
<dbReference type="InterPro" id="IPR003661">
    <property type="entry name" value="HisK_dim/P_dom"/>
</dbReference>
<keyword evidence="4 9" id="KW-0597">Phosphoprotein</keyword>
<comment type="catalytic activity">
    <reaction evidence="8">
        <text>oxaloacetate + phosphate = phosphoenolpyruvate + hydrogencarbonate</text>
        <dbReference type="Rhea" id="RHEA:28370"/>
        <dbReference type="ChEBI" id="CHEBI:16452"/>
        <dbReference type="ChEBI" id="CHEBI:17544"/>
        <dbReference type="ChEBI" id="CHEBI:43474"/>
        <dbReference type="ChEBI" id="CHEBI:58702"/>
        <dbReference type="EC" id="4.1.1.31"/>
    </reaction>
</comment>
<dbReference type="PROSITE" id="PS50110">
    <property type="entry name" value="RESPONSE_REGULATORY"/>
    <property type="match status" value="1"/>
</dbReference>
<comment type="cofactor">
    <cofactor evidence="1">
        <name>Mg(2+)</name>
        <dbReference type="ChEBI" id="CHEBI:18420"/>
    </cofactor>
</comment>
<dbReference type="Gene3D" id="3.30.565.10">
    <property type="entry name" value="Histidine kinase-like ATPase, C-terminal domain"/>
    <property type="match status" value="1"/>
</dbReference>
<organism evidence="15 16">
    <name type="scientific">Symbiodinium necroappetens</name>
    <dbReference type="NCBI Taxonomy" id="1628268"/>
    <lineage>
        <taxon>Eukaryota</taxon>
        <taxon>Sar</taxon>
        <taxon>Alveolata</taxon>
        <taxon>Dinophyceae</taxon>
        <taxon>Suessiales</taxon>
        <taxon>Symbiodiniaceae</taxon>
        <taxon>Symbiodinium</taxon>
    </lineage>
</organism>
<dbReference type="PRINTS" id="PR00150">
    <property type="entry name" value="PEPCARBXLASE"/>
</dbReference>
<dbReference type="SUPFAM" id="SSF55874">
    <property type="entry name" value="ATPase domain of HSP90 chaperone/DNA topoisomerase II/histidine kinase"/>
    <property type="match status" value="1"/>
</dbReference>
<evidence type="ECO:0000259" key="14">
    <source>
        <dbReference type="PROSITE" id="PS50110"/>
    </source>
</evidence>
<evidence type="ECO:0000256" key="10">
    <source>
        <dbReference type="PROSITE-ProRule" id="PRU10111"/>
    </source>
</evidence>
<dbReference type="InterPro" id="IPR036890">
    <property type="entry name" value="HATPase_C_sf"/>
</dbReference>
<dbReference type="InterPro" id="IPR005467">
    <property type="entry name" value="His_kinase_dom"/>
</dbReference>
<reference evidence="15" key="1">
    <citation type="submission" date="2021-02" db="EMBL/GenBank/DDBJ databases">
        <authorList>
            <person name="Dougan E. K."/>
            <person name="Rhodes N."/>
            <person name="Thang M."/>
            <person name="Chan C."/>
        </authorList>
    </citation>
    <scope>NUCLEOTIDE SEQUENCE</scope>
</reference>
<dbReference type="PROSITE" id="PS00393">
    <property type="entry name" value="PEPCASE_2"/>
    <property type="match status" value="1"/>
</dbReference>
<evidence type="ECO:0000259" key="13">
    <source>
        <dbReference type="PROSITE" id="PS50109"/>
    </source>
</evidence>
<evidence type="ECO:0000256" key="12">
    <source>
        <dbReference type="SAM" id="Phobius"/>
    </source>
</evidence>
<dbReference type="CDD" id="cd00082">
    <property type="entry name" value="HisKA"/>
    <property type="match status" value="1"/>
</dbReference>
<dbReference type="InterPro" id="IPR033129">
    <property type="entry name" value="PEPCASE_His_AS"/>
</dbReference>
<dbReference type="GO" id="GO:0015977">
    <property type="term" value="P:carbon fixation"/>
    <property type="evidence" value="ECO:0007669"/>
    <property type="project" value="UniProtKB-KW"/>
</dbReference>
<evidence type="ECO:0000256" key="8">
    <source>
        <dbReference type="ARBA" id="ARBA00048995"/>
    </source>
</evidence>
<dbReference type="CDD" id="cd17546">
    <property type="entry name" value="REC_hyHK_CKI1_RcsC-like"/>
    <property type="match status" value="1"/>
</dbReference>
<keyword evidence="12" id="KW-1133">Transmembrane helix</keyword>
<evidence type="ECO:0000256" key="6">
    <source>
        <dbReference type="ARBA" id="ARBA00023239"/>
    </source>
</evidence>
<dbReference type="SUPFAM" id="SSF51621">
    <property type="entry name" value="Phosphoenolpyruvate/pyruvate domain"/>
    <property type="match status" value="1"/>
</dbReference>
<gene>
    <name evidence="15" type="primary">ppc</name>
    <name evidence="15" type="ORF">SNEC2469_LOCUS30401</name>
</gene>
<evidence type="ECO:0000313" key="15">
    <source>
        <dbReference type="EMBL" id="CAE7902287.1"/>
    </source>
</evidence>
<evidence type="ECO:0000313" key="16">
    <source>
        <dbReference type="Proteomes" id="UP000601435"/>
    </source>
</evidence>
<dbReference type="Gene3D" id="3.40.50.2300">
    <property type="match status" value="1"/>
</dbReference>
<comment type="caution">
    <text evidence="15">The sequence shown here is derived from an EMBL/GenBank/DDBJ whole genome shotgun (WGS) entry which is preliminary data.</text>
</comment>
<proteinExistence type="inferred from homology"/>
<dbReference type="PANTHER" id="PTHR30523:SF6">
    <property type="entry name" value="PHOSPHOENOLPYRUVATE CARBOXYLASE"/>
    <property type="match status" value="1"/>
</dbReference>
<dbReference type="Gene3D" id="1.10.287.130">
    <property type="match status" value="1"/>
</dbReference>
<feature type="active site" evidence="10">
    <location>
        <position position="683"/>
    </location>
</feature>
<name>A0A813BEP8_9DINO</name>
<evidence type="ECO:0000256" key="7">
    <source>
        <dbReference type="ARBA" id="ARBA00023300"/>
    </source>
</evidence>
<dbReference type="InterPro" id="IPR003594">
    <property type="entry name" value="HATPase_dom"/>
</dbReference>
<evidence type="ECO:0000256" key="1">
    <source>
        <dbReference type="ARBA" id="ARBA00001946"/>
    </source>
</evidence>
<dbReference type="InterPro" id="IPR036097">
    <property type="entry name" value="HisK_dim/P_sf"/>
</dbReference>
<keyword evidence="16" id="KW-1185">Reference proteome</keyword>
<dbReference type="InterPro" id="IPR021135">
    <property type="entry name" value="PEP_COase"/>
</dbReference>
<evidence type="ECO:0000256" key="4">
    <source>
        <dbReference type="ARBA" id="ARBA00022553"/>
    </source>
</evidence>
<evidence type="ECO:0000256" key="3">
    <source>
        <dbReference type="ARBA" id="ARBA00012305"/>
    </source>
</evidence>
<protein>
    <recommendedName>
        <fullName evidence="3">phosphoenolpyruvate carboxylase</fullName>
        <ecNumber evidence="3">4.1.1.31</ecNumber>
    </recommendedName>
</protein>
<dbReference type="FunFam" id="3.30.565.10:FF:000010">
    <property type="entry name" value="Sensor histidine kinase RcsC"/>
    <property type="match status" value="1"/>
</dbReference>
<dbReference type="GO" id="GO:0006099">
    <property type="term" value="P:tricarboxylic acid cycle"/>
    <property type="evidence" value="ECO:0007669"/>
    <property type="project" value="InterPro"/>
</dbReference>
<feature type="active site" evidence="11">
    <location>
        <position position="1107"/>
    </location>
</feature>
<feature type="domain" description="Response regulatory" evidence="14">
    <location>
        <begin position="447"/>
        <end position="572"/>
    </location>
</feature>
<dbReference type="InterPro" id="IPR015813">
    <property type="entry name" value="Pyrv/PenolPyrv_kinase-like_dom"/>
</dbReference>
<feature type="transmembrane region" description="Helical" evidence="12">
    <location>
        <begin position="141"/>
        <end position="162"/>
    </location>
</feature>
<evidence type="ECO:0000256" key="9">
    <source>
        <dbReference type="PROSITE-ProRule" id="PRU00169"/>
    </source>
</evidence>